<evidence type="ECO:0000259" key="2">
    <source>
        <dbReference type="Pfam" id="PF00857"/>
    </source>
</evidence>
<gene>
    <name evidence="3" type="ORF">DLM75_20265</name>
</gene>
<dbReference type="OrthoDB" id="257098at2"/>
<reference evidence="4" key="1">
    <citation type="submission" date="2018-05" db="EMBL/GenBank/DDBJ databases">
        <title>Leptospira yasudae sp. nov. and Leptospira stimsonii sp. nov., two pathogenic species of the genus Leptospira isolated from environmental sources.</title>
        <authorList>
            <person name="Casanovas-Massana A."/>
            <person name="Hamond C."/>
            <person name="Santos L.A."/>
            <person name="Hacker K.P."/>
            <person name="Balassiano I."/>
            <person name="Medeiros M.A."/>
            <person name="Reis M.G."/>
            <person name="Ko A.I."/>
            <person name="Wunder E.A."/>
        </authorList>
    </citation>
    <scope>NUCLEOTIDE SEQUENCE [LARGE SCALE GENOMIC DNA]</scope>
    <source>
        <strain evidence="4">Yale</strain>
    </source>
</reference>
<dbReference type="InterPro" id="IPR050272">
    <property type="entry name" value="Isochorismatase-like_hydrls"/>
</dbReference>
<dbReference type="Pfam" id="PF00857">
    <property type="entry name" value="Isochorismatase"/>
    <property type="match status" value="1"/>
</dbReference>
<comment type="caution">
    <text evidence="3">The sequence shown here is derived from an EMBL/GenBank/DDBJ whole genome shotgun (WGS) entry which is preliminary data.</text>
</comment>
<dbReference type="Gene3D" id="3.40.50.850">
    <property type="entry name" value="Isochorismatase-like"/>
    <property type="match status" value="1"/>
</dbReference>
<dbReference type="SUPFAM" id="SSF52499">
    <property type="entry name" value="Isochorismatase-like hydrolases"/>
    <property type="match status" value="1"/>
</dbReference>
<feature type="domain" description="Isochorismatase-like" evidence="2">
    <location>
        <begin position="36"/>
        <end position="186"/>
    </location>
</feature>
<organism evidence="3 4">
    <name type="scientific">Leptospira stimsonii</name>
    <dbReference type="NCBI Taxonomy" id="2202203"/>
    <lineage>
        <taxon>Bacteria</taxon>
        <taxon>Pseudomonadati</taxon>
        <taxon>Spirochaetota</taxon>
        <taxon>Spirochaetia</taxon>
        <taxon>Leptospirales</taxon>
        <taxon>Leptospiraceae</taxon>
        <taxon>Leptospira</taxon>
    </lineage>
</organism>
<evidence type="ECO:0000256" key="1">
    <source>
        <dbReference type="ARBA" id="ARBA00022801"/>
    </source>
</evidence>
<protein>
    <submittedName>
        <fullName evidence="3">Cysteine hydrolase</fullName>
    </submittedName>
</protein>
<dbReference type="AlphaFoldDB" id="A0A396YVB5"/>
<accession>A0A396YVB5</accession>
<dbReference type="RefSeq" id="WP_118970312.1">
    <property type="nucleotide sequence ID" value="NZ_QHCT01000007.1"/>
</dbReference>
<dbReference type="Proteomes" id="UP000265798">
    <property type="component" value="Unassembled WGS sequence"/>
</dbReference>
<dbReference type="PANTHER" id="PTHR43540:SF1">
    <property type="entry name" value="ISOCHORISMATASE HYDROLASE"/>
    <property type="match status" value="1"/>
</dbReference>
<dbReference type="EMBL" id="QHCT01000007">
    <property type="protein sequence ID" value="RHX85853.1"/>
    <property type="molecule type" value="Genomic_DNA"/>
</dbReference>
<dbReference type="GO" id="GO:0016787">
    <property type="term" value="F:hydrolase activity"/>
    <property type="evidence" value="ECO:0007669"/>
    <property type="project" value="UniProtKB-KW"/>
</dbReference>
<proteinExistence type="predicted"/>
<dbReference type="InterPro" id="IPR036380">
    <property type="entry name" value="Isochorismatase-like_sf"/>
</dbReference>
<evidence type="ECO:0000313" key="4">
    <source>
        <dbReference type="Proteomes" id="UP000265798"/>
    </source>
</evidence>
<dbReference type="InterPro" id="IPR000868">
    <property type="entry name" value="Isochorismatase-like_dom"/>
</dbReference>
<keyword evidence="1 3" id="KW-0378">Hydrolase</keyword>
<dbReference type="CDD" id="cd01014">
    <property type="entry name" value="nicotinamidase_related"/>
    <property type="match status" value="1"/>
</dbReference>
<sequence length="221" mass="24534">MKKYVKTQIAFFLLLVWNCSPQTNLRVSAPPASVTTALLILDVQMDFFPGGKFELDGASKAASKGENVLHYFREKKLPVFHIQHVSTRKGATFFFPGTPGVEFHSSHTPIAGESVIVKHTVNPFLNTNLLKELQEKNVRRLVIFGMMTHMVVDSTVRAAFDLGYKDIVVISDASATRALKFESNSIPAEQIHGAFLSALGYIFAKISTASEFLKEEADRNQ</sequence>
<name>A0A396YVB5_9LEPT</name>
<evidence type="ECO:0000313" key="3">
    <source>
        <dbReference type="EMBL" id="RHX85853.1"/>
    </source>
</evidence>
<dbReference type="PANTHER" id="PTHR43540">
    <property type="entry name" value="PEROXYUREIDOACRYLATE/UREIDOACRYLATE AMIDOHYDROLASE-RELATED"/>
    <property type="match status" value="1"/>
</dbReference>